<dbReference type="KEGG" id="sox:TM7x_02030"/>
<keyword evidence="3" id="KW-1185">Reference proteome</keyword>
<dbReference type="AlphaFoldDB" id="A0A6S4GS57"/>
<dbReference type="EMBL" id="CP007496">
    <property type="protein sequence ID" value="AJA06823.1"/>
    <property type="molecule type" value="Genomic_DNA"/>
</dbReference>
<dbReference type="Proteomes" id="UP000030902">
    <property type="component" value="Chromosome"/>
</dbReference>
<keyword evidence="1" id="KW-1133">Transmembrane helix</keyword>
<reference evidence="2 3" key="1">
    <citation type="journal article" date="2015" name="Proc. Natl. Acad. Sci. U.S.A.">
        <title>Cultivation of a human-associated TM7 phylotype reveals a reduced genome and epibiotic parasitic lifestyle.</title>
        <authorList>
            <person name="He X."/>
            <person name="McLean J.S."/>
            <person name="Edlund A."/>
            <person name="Yooseph S."/>
            <person name="Hall A.P."/>
            <person name="Liu S.Y."/>
            <person name="Dorrestein P.C."/>
            <person name="Esquenazi E."/>
            <person name="Hunter R.C."/>
            <person name="Cheng G."/>
            <person name="Nelson K.E."/>
            <person name="Lux R."/>
            <person name="Shi W."/>
        </authorList>
    </citation>
    <scope>NUCLEOTIDE SEQUENCE [LARGE SCALE GENOMIC DNA]</scope>
    <source>
        <strain evidence="2 3">TM7x</strain>
    </source>
</reference>
<name>A0A6S4GS57_9BACT</name>
<keyword evidence="1" id="KW-0472">Membrane</keyword>
<evidence type="ECO:0000313" key="2">
    <source>
        <dbReference type="EMBL" id="AJA06823.1"/>
    </source>
</evidence>
<keyword evidence="1" id="KW-0812">Transmembrane</keyword>
<accession>A0A6S4GS57</accession>
<gene>
    <name evidence="2" type="ORF">TM7x_02030</name>
</gene>
<sequence>MLKLKLAVASIALTGLVLLLMGSTYLTTSCSIICTAAALSLSLHLVFRWFTGEQHDYLLWLFLAAAYIISGSMAISVLQDVGAVDTALSAVIDPVQKIETVGYYTSSLNSIAILLAVIIPSSPTRDDDDGDSDEG</sequence>
<organism evidence="2 3">
    <name type="scientific">Candidatus Nanosynbacter lyticus</name>
    <dbReference type="NCBI Taxonomy" id="2093824"/>
    <lineage>
        <taxon>Bacteria</taxon>
        <taxon>Candidatus Saccharimonadota</taxon>
        <taxon>Candidatus Saccharimonadia</taxon>
        <taxon>Candidatus Nanosynbacterales</taxon>
        <taxon>Candidatus Nanosynbacteraceae</taxon>
        <taxon>Candidatus Nanosynbacter</taxon>
    </lineage>
</organism>
<feature type="transmembrane region" description="Helical" evidence="1">
    <location>
        <begin position="57"/>
        <end position="78"/>
    </location>
</feature>
<protein>
    <submittedName>
        <fullName evidence="2">Uncharacterized protein</fullName>
    </submittedName>
</protein>
<proteinExistence type="predicted"/>
<evidence type="ECO:0000313" key="3">
    <source>
        <dbReference type="Proteomes" id="UP000030902"/>
    </source>
</evidence>
<dbReference type="PROSITE" id="PS51257">
    <property type="entry name" value="PROKAR_LIPOPROTEIN"/>
    <property type="match status" value="1"/>
</dbReference>
<evidence type="ECO:0000256" key="1">
    <source>
        <dbReference type="SAM" id="Phobius"/>
    </source>
</evidence>